<sequence>MHERPPGLPSAVNPSHQVATSGGSRIKRDAATQVDTTGGDPQPGIAKRVRFIDTARIHPPPQGPQRVAFEVDTPTGRKVVHIDPTGYVARPLDLVTDPWVPDEGSRYIRKFLTYSNDEGSWFPIHRVPAVGSWAVVDENPAVMHRVHRGRPLLVWIVGIAQDIYLCSPRGNALPMLHVTFEFLRDLDRAHASSIHDEAASQPLERTARFTVKSPGSEDEGPPTHDAVYDARRRFVCRSEMKDISPGRILPGDIILVECTVVRTEDGTNVRTVSFVLNSLHWLVEKPRPVRVETQRVVEFPDVISLE</sequence>
<organism evidence="2 3">
    <name type="scientific">Polyporus arcularius HHB13444</name>
    <dbReference type="NCBI Taxonomy" id="1314778"/>
    <lineage>
        <taxon>Eukaryota</taxon>
        <taxon>Fungi</taxon>
        <taxon>Dikarya</taxon>
        <taxon>Basidiomycota</taxon>
        <taxon>Agaricomycotina</taxon>
        <taxon>Agaricomycetes</taxon>
        <taxon>Polyporales</taxon>
        <taxon>Polyporaceae</taxon>
        <taxon>Polyporus</taxon>
    </lineage>
</organism>
<name>A0A5C3NSL9_9APHY</name>
<feature type="region of interest" description="Disordered" evidence="1">
    <location>
        <begin position="205"/>
        <end position="225"/>
    </location>
</feature>
<feature type="compositionally biased region" description="Polar residues" evidence="1">
    <location>
        <begin position="12"/>
        <end position="23"/>
    </location>
</feature>
<accession>A0A5C3NSL9</accession>
<dbReference type="Proteomes" id="UP000308197">
    <property type="component" value="Unassembled WGS sequence"/>
</dbReference>
<dbReference type="InParanoid" id="A0A5C3NSL9"/>
<proteinExistence type="predicted"/>
<evidence type="ECO:0000256" key="1">
    <source>
        <dbReference type="SAM" id="MobiDB-lite"/>
    </source>
</evidence>
<protein>
    <submittedName>
        <fullName evidence="2">Uncharacterized protein</fullName>
    </submittedName>
</protein>
<evidence type="ECO:0000313" key="2">
    <source>
        <dbReference type="EMBL" id="TFK80002.1"/>
    </source>
</evidence>
<gene>
    <name evidence="2" type="ORF">K466DRAFT_569906</name>
</gene>
<reference evidence="2 3" key="1">
    <citation type="journal article" date="2019" name="Nat. Ecol. Evol.">
        <title>Megaphylogeny resolves global patterns of mushroom evolution.</title>
        <authorList>
            <person name="Varga T."/>
            <person name="Krizsan K."/>
            <person name="Foldi C."/>
            <person name="Dima B."/>
            <person name="Sanchez-Garcia M."/>
            <person name="Sanchez-Ramirez S."/>
            <person name="Szollosi G.J."/>
            <person name="Szarkandi J.G."/>
            <person name="Papp V."/>
            <person name="Albert L."/>
            <person name="Andreopoulos W."/>
            <person name="Angelini C."/>
            <person name="Antonin V."/>
            <person name="Barry K.W."/>
            <person name="Bougher N.L."/>
            <person name="Buchanan P."/>
            <person name="Buyck B."/>
            <person name="Bense V."/>
            <person name="Catcheside P."/>
            <person name="Chovatia M."/>
            <person name="Cooper J."/>
            <person name="Damon W."/>
            <person name="Desjardin D."/>
            <person name="Finy P."/>
            <person name="Geml J."/>
            <person name="Haridas S."/>
            <person name="Hughes K."/>
            <person name="Justo A."/>
            <person name="Karasinski D."/>
            <person name="Kautmanova I."/>
            <person name="Kiss B."/>
            <person name="Kocsube S."/>
            <person name="Kotiranta H."/>
            <person name="LaButti K.M."/>
            <person name="Lechner B.E."/>
            <person name="Liimatainen K."/>
            <person name="Lipzen A."/>
            <person name="Lukacs Z."/>
            <person name="Mihaltcheva S."/>
            <person name="Morgado L.N."/>
            <person name="Niskanen T."/>
            <person name="Noordeloos M.E."/>
            <person name="Ohm R.A."/>
            <person name="Ortiz-Santana B."/>
            <person name="Ovrebo C."/>
            <person name="Racz N."/>
            <person name="Riley R."/>
            <person name="Savchenko A."/>
            <person name="Shiryaev A."/>
            <person name="Soop K."/>
            <person name="Spirin V."/>
            <person name="Szebenyi C."/>
            <person name="Tomsovsky M."/>
            <person name="Tulloss R.E."/>
            <person name="Uehling J."/>
            <person name="Grigoriev I.V."/>
            <person name="Vagvolgyi C."/>
            <person name="Papp T."/>
            <person name="Martin F.M."/>
            <person name="Miettinen O."/>
            <person name="Hibbett D.S."/>
            <person name="Nagy L.G."/>
        </authorList>
    </citation>
    <scope>NUCLEOTIDE SEQUENCE [LARGE SCALE GENOMIC DNA]</scope>
    <source>
        <strain evidence="2 3">HHB13444</strain>
    </source>
</reference>
<dbReference type="AlphaFoldDB" id="A0A5C3NSL9"/>
<keyword evidence="3" id="KW-1185">Reference proteome</keyword>
<evidence type="ECO:0000313" key="3">
    <source>
        <dbReference type="Proteomes" id="UP000308197"/>
    </source>
</evidence>
<feature type="region of interest" description="Disordered" evidence="1">
    <location>
        <begin position="1"/>
        <end position="45"/>
    </location>
</feature>
<dbReference type="EMBL" id="ML211871">
    <property type="protein sequence ID" value="TFK80002.1"/>
    <property type="molecule type" value="Genomic_DNA"/>
</dbReference>